<dbReference type="Gene3D" id="1.10.606.10">
    <property type="entry name" value="Vanadium-containing Chloroperoxidase, domain 2"/>
    <property type="match status" value="1"/>
</dbReference>
<dbReference type="SUPFAM" id="SSF48317">
    <property type="entry name" value="Acid phosphatase/Vanadium-dependent haloperoxidase"/>
    <property type="match status" value="1"/>
</dbReference>
<dbReference type="Proteomes" id="UP000035579">
    <property type="component" value="Chromosome"/>
</dbReference>
<feature type="region of interest" description="Disordered" evidence="1">
    <location>
        <begin position="553"/>
        <end position="573"/>
    </location>
</feature>
<gene>
    <name evidence="2" type="ORF">AA314_01242</name>
    <name evidence="3" type="ORF">ATI61_109194</name>
</gene>
<reference evidence="2 4" key="1">
    <citation type="submission" date="2015-05" db="EMBL/GenBank/DDBJ databases">
        <title>Genome assembly of Archangium gephyra DSM 2261.</title>
        <authorList>
            <person name="Sharma G."/>
            <person name="Subramanian S."/>
        </authorList>
    </citation>
    <scope>NUCLEOTIDE SEQUENCE [LARGE SCALE GENOMIC DNA]</scope>
    <source>
        <strain evidence="2 4">DSM 2261</strain>
    </source>
</reference>
<evidence type="ECO:0000313" key="4">
    <source>
        <dbReference type="Proteomes" id="UP000035579"/>
    </source>
</evidence>
<feature type="region of interest" description="Disordered" evidence="1">
    <location>
        <begin position="1"/>
        <end position="41"/>
    </location>
</feature>
<protein>
    <submittedName>
        <fullName evidence="2">Vanadium-dependent bromoperoxidase 2</fullName>
    </submittedName>
</protein>
<name>A0AAC8Q3B9_9BACT</name>
<sequence>MNGKEAITPTSPDKRRKQAERVRKEAIEISQDESLPKQLNNGEEEEYLEKLGVPIANFTKGLPHDDKGEVKRSDYEKLLKALREGDSEDFAAIPRDPRAGRKYTAPQTGLAFDLEGPDAWALAIEPAPKLDSLQNDAEMMELYWMALARDVPFIEYDTNDTVALAAEELSTHYESGLLKGENVFSTPHIQVINPRRVFRGLTEGDLKGPYVSQFMLHDMPFGSQIIDARQRTAPVGKDYMTKFEDWLAVQRGVDTRANNVLEPADKRRYIRSLRDLARYVHVDQLHQAYFNAALLLLSASNAQLDDGNPYVGNNPGAKNQDAFGVFGPPALLTLLTEVASRALKAVWFQKWFVHRRLRPEEWGGRIDLFRRGQAPRYPVTRRLLDSTAHRRILEKHGSSLLPQAFPEGSPMHPAYGTGHGTVAGACVTILKAWFKGGNQRLADLKRADGSPLMPIKVPDKEGLALVDYTGSDIGEITVDGELNKLAANVSMGRDGAGVHWRSDYTQALKLGERVALGILREQSILYNEDNHFTVVAFDGRHLRIKDGEIKVTSTPSRAAAGDARARQDMPAVS</sequence>
<dbReference type="InterPro" id="IPR016119">
    <property type="entry name" value="Br/Cl_peroxidase_C"/>
</dbReference>
<dbReference type="InterPro" id="IPR036938">
    <property type="entry name" value="PAP2/HPO_sf"/>
</dbReference>
<organism evidence="2 4">
    <name type="scientific">Archangium gephyra</name>
    <dbReference type="NCBI Taxonomy" id="48"/>
    <lineage>
        <taxon>Bacteria</taxon>
        <taxon>Pseudomonadati</taxon>
        <taxon>Myxococcota</taxon>
        <taxon>Myxococcia</taxon>
        <taxon>Myxococcales</taxon>
        <taxon>Cystobacterineae</taxon>
        <taxon>Archangiaceae</taxon>
        <taxon>Archangium</taxon>
    </lineage>
</organism>
<dbReference type="Proteomes" id="UP000256345">
    <property type="component" value="Unassembled WGS sequence"/>
</dbReference>
<dbReference type="EMBL" id="QUMU01000009">
    <property type="protein sequence ID" value="REG27853.1"/>
    <property type="molecule type" value="Genomic_DNA"/>
</dbReference>
<evidence type="ECO:0000313" key="2">
    <source>
        <dbReference type="EMBL" id="AKI99615.1"/>
    </source>
</evidence>
<keyword evidence="5" id="KW-1185">Reference proteome</keyword>
<dbReference type="PANTHER" id="PTHR34599">
    <property type="entry name" value="PEROXIDASE-RELATED"/>
    <property type="match status" value="1"/>
</dbReference>
<evidence type="ECO:0000313" key="5">
    <source>
        <dbReference type="Proteomes" id="UP000256345"/>
    </source>
</evidence>
<reference evidence="3 5" key="2">
    <citation type="submission" date="2018-08" db="EMBL/GenBank/DDBJ databases">
        <title>Genomic Encyclopedia of Archaeal and Bacterial Type Strains, Phase II (KMG-II): from individual species to whole genera.</title>
        <authorList>
            <person name="Goeker M."/>
        </authorList>
    </citation>
    <scope>NUCLEOTIDE SEQUENCE [LARGE SCALE GENOMIC DNA]</scope>
    <source>
        <strain evidence="3 5">DSM 2261</strain>
    </source>
</reference>
<dbReference type="PANTHER" id="PTHR34599:SF1">
    <property type="entry name" value="PHOSPHATIDIC ACID PHOSPHATASE TYPE 2_HALOPEROXIDASE DOMAIN-CONTAINING PROTEIN"/>
    <property type="match status" value="1"/>
</dbReference>
<dbReference type="GO" id="GO:0004601">
    <property type="term" value="F:peroxidase activity"/>
    <property type="evidence" value="ECO:0007669"/>
    <property type="project" value="InterPro"/>
</dbReference>
<evidence type="ECO:0000256" key="1">
    <source>
        <dbReference type="SAM" id="MobiDB-lite"/>
    </source>
</evidence>
<accession>A0AAC8Q3B9</accession>
<dbReference type="CDD" id="cd03398">
    <property type="entry name" value="PAP2_haloperoxidase"/>
    <property type="match status" value="1"/>
</dbReference>
<dbReference type="RefSeq" id="WP_063796858.1">
    <property type="nucleotide sequence ID" value="NZ_CP011509.1"/>
</dbReference>
<dbReference type="KEGG" id="age:AA314_01242"/>
<dbReference type="EMBL" id="CP011509">
    <property type="protein sequence ID" value="AKI99615.1"/>
    <property type="molecule type" value="Genomic_DNA"/>
</dbReference>
<dbReference type="InterPro" id="IPR052559">
    <property type="entry name" value="V-haloperoxidase"/>
</dbReference>
<dbReference type="AlphaFoldDB" id="A0AAC8Q3B9"/>
<evidence type="ECO:0000313" key="3">
    <source>
        <dbReference type="EMBL" id="REG27853.1"/>
    </source>
</evidence>
<proteinExistence type="predicted"/>